<name>A0A0P1BI04_9BASI</name>
<dbReference type="EMBL" id="CCYA01000267">
    <property type="protein sequence ID" value="CEH15619.1"/>
    <property type="molecule type" value="Genomic_DNA"/>
</dbReference>
<dbReference type="AlphaFoldDB" id="A0A0P1BI04"/>
<accession>A0A0P1BI04</accession>
<proteinExistence type="predicted"/>
<sequence length="70" mass="7706">MPACMRTHLAIRQSECDSRDCHGDSRFRLAEQGACVIARQVCVLLMDSAAGLIDRRPRVPSLLAPVTARL</sequence>
<evidence type="ECO:0000313" key="1">
    <source>
        <dbReference type="EMBL" id="CEH15619.1"/>
    </source>
</evidence>
<reference evidence="2" key="1">
    <citation type="submission" date="2014-09" db="EMBL/GenBank/DDBJ databases">
        <authorList>
            <person name="Sharma Rahul"/>
            <person name="Thines Marco"/>
        </authorList>
    </citation>
    <scope>NUCLEOTIDE SEQUENCE [LARGE SCALE GENOMIC DNA]</scope>
</reference>
<evidence type="ECO:0000313" key="2">
    <source>
        <dbReference type="Proteomes" id="UP000054845"/>
    </source>
</evidence>
<keyword evidence="2" id="KW-1185">Reference proteome</keyword>
<protein>
    <submittedName>
        <fullName evidence="1">Uncharacterized protein</fullName>
    </submittedName>
</protein>
<organism evidence="1 2">
    <name type="scientific">Ceraceosorus bombacis</name>
    <dbReference type="NCBI Taxonomy" id="401625"/>
    <lineage>
        <taxon>Eukaryota</taxon>
        <taxon>Fungi</taxon>
        <taxon>Dikarya</taxon>
        <taxon>Basidiomycota</taxon>
        <taxon>Ustilaginomycotina</taxon>
        <taxon>Exobasidiomycetes</taxon>
        <taxon>Ceraceosorales</taxon>
        <taxon>Ceraceosoraceae</taxon>
        <taxon>Ceraceosorus</taxon>
    </lineage>
</organism>
<dbReference type="Proteomes" id="UP000054845">
    <property type="component" value="Unassembled WGS sequence"/>
</dbReference>